<feature type="region of interest" description="Disordered" evidence="1">
    <location>
        <begin position="1"/>
        <end position="22"/>
    </location>
</feature>
<dbReference type="SUPFAM" id="SSF48452">
    <property type="entry name" value="TPR-like"/>
    <property type="match status" value="1"/>
</dbReference>
<dbReference type="EMBL" id="VMAF01000651">
    <property type="protein sequence ID" value="MDR8433730.1"/>
    <property type="molecule type" value="Genomic_DNA"/>
</dbReference>
<feature type="non-terminal residue" evidence="2">
    <location>
        <position position="99"/>
    </location>
</feature>
<feature type="compositionally biased region" description="Basic and acidic residues" evidence="1">
    <location>
        <begin position="1"/>
        <end position="10"/>
    </location>
</feature>
<gene>
    <name evidence="2" type="ORF">FPK63_22100</name>
</gene>
<name>A0ABD5DWG1_ACIBA</name>
<reference evidence="2" key="1">
    <citation type="submission" date="2019-07" db="EMBL/GenBank/DDBJ databases">
        <title>Biological characteristics of mucoid Acinetobacter baumannii from a general hospital in China.</title>
        <authorList>
            <person name="Hua X."/>
            <person name="Yu Y."/>
        </authorList>
    </citation>
    <scope>NUCLEOTIDE SEQUENCE</scope>
    <source>
        <strain evidence="2">N8</strain>
    </source>
</reference>
<feature type="non-terminal residue" evidence="2">
    <location>
        <position position="1"/>
    </location>
</feature>
<dbReference type="AlphaFoldDB" id="A0ABD5DWG1"/>
<comment type="caution">
    <text evidence="2">The sequence shown here is derived from an EMBL/GenBank/DDBJ whole genome shotgun (WGS) entry which is preliminary data.</text>
</comment>
<evidence type="ECO:0000313" key="2">
    <source>
        <dbReference type="EMBL" id="MDR8433730.1"/>
    </source>
</evidence>
<sequence length="99" mass="10664">VQNYFRERRSGQARGQGYANLNSGNTAAAKQQFEEVLQTNPQDADALAGMGYIAQRSGDYQAASQYLSRAADLGGDASATRRQQAADALFYGQLAQAQQ</sequence>
<dbReference type="Pfam" id="PF14559">
    <property type="entry name" value="TPR_19"/>
    <property type="match status" value="1"/>
</dbReference>
<accession>A0ABD5DWG1</accession>
<protein>
    <submittedName>
        <fullName evidence="2">Tetratricopeptide repeat protein</fullName>
    </submittedName>
</protein>
<evidence type="ECO:0000256" key="1">
    <source>
        <dbReference type="SAM" id="MobiDB-lite"/>
    </source>
</evidence>
<proteinExistence type="predicted"/>
<dbReference type="Gene3D" id="1.25.40.10">
    <property type="entry name" value="Tetratricopeptide repeat domain"/>
    <property type="match status" value="1"/>
</dbReference>
<organism evidence="2">
    <name type="scientific">Acinetobacter baumannii</name>
    <dbReference type="NCBI Taxonomy" id="470"/>
    <lineage>
        <taxon>Bacteria</taxon>
        <taxon>Pseudomonadati</taxon>
        <taxon>Pseudomonadota</taxon>
        <taxon>Gammaproteobacteria</taxon>
        <taxon>Moraxellales</taxon>
        <taxon>Moraxellaceae</taxon>
        <taxon>Acinetobacter</taxon>
        <taxon>Acinetobacter calcoaceticus/baumannii complex</taxon>
    </lineage>
</organism>
<dbReference type="InterPro" id="IPR011990">
    <property type="entry name" value="TPR-like_helical_dom_sf"/>
</dbReference>